<dbReference type="Proteomes" id="UP000501989">
    <property type="component" value="Chromosome"/>
</dbReference>
<dbReference type="SUPFAM" id="SSF103473">
    <property type="entry name" value="MFS general substrate transporter"/>
    <property type="match status" value="1"/>
</dbReference>
<dbReference type="PANTHER" id="PTHR48020:SF12">
    <property type="entry name" value="PROTON MYO-INOSITOL COTRANSPORTER"/>
    <property type="match status" value="1"/>
</dbReference>
<organism evidence="11 12">
    <name type="scientific">Pseudomonas graminis</name>
    <dbReference type="NCBI Taxonomy" id="158627"/>
    <lineage>
        <taxon>Bacteria</taxon>
        <taxon>Pseudomonadati</taxon>
        <taxon>Pseudomonadota</taxon>
        <taxon>Gammaproteobacteria</taxon>
        <taxon>Pseudomonadales</taxon>
        <taxon>Pseudomonadaceae</taxon>
        <taxon>Pseudomonas</taxon>
    </lineage>
</organism>
<dbReference type="InterPro" id="IPR003663">
    <property type="entry name" value="Sugar/inositol_transpt"/>
</dbReference>
<dbReference type="KEGG" id="pgg:FX982_03600"/>
<feature type="transmembrane region" description="Helical" evidence="9">
    <location>
        <begin position="161"/>
        <end position="181"/>
    </location>
</feature>
<dbReference type="InterPro" id="IPR050814">
    <property type="entry name" value="Myo-inositol_Transporter"/>
</dbReference>
<dbReference type="Pfam" id="PF00083">
    <property type="entry name" value="Sugar_tr"/>
    <property type="match status" value="1"/>
</dbReference>
<comment type="similarity">
    <text evidence="2 7">Belongs to the major facilitator superfamily. Sugar transporter (TC 2.A.1.1) family.</text>
</comment>
<proteinExistence type="inferred from homology"/>
<feature type="transmembrane region" description="Helical" evidence="9">
    <location>
        <begin position="187"/>
        <end position="209"/>
    </location>
</feature>
<sequence>MSSSTPSAAIGQPDEQRTSPRRLIFISVLVATMGALAFGYDTGIIAGALPFMTLPLDQGGLGLNPVSEGLITASLIVGAAFGSLASGYLSDRFGRRVTLRMLSLLFIVGALGTATAPSVPFMVAARFLLGIAVGGGSATVPVFIAEIAGPSRRARLVSRNELMIVSGQLLAYVLSAVLAALLHTPGIWRYMLAIAMVPGVLLLIGTFFVPPSPRWLASKGRFDEAQHVLEQLRDTKDAAKREVEEMKTQEKQAHKHVAARELLRQPWVLKLLLIGVGLGFTAQFTGVNAFMYYTPIILKHTGMGTNAALTATIGNGIVSVIATLLGIWAIGRYGRRHLLMTGLVIVIMMQAALGSVLMFMPQNLTQSYAALACILVFLLFMQMCISPVYWLLMSELFPMQVRGLLTGTAVSMQWLFNATVAFLFPIAVDTLGNPTFFVFAAINIGSLIFVFLCLPETKGKSLEQIEKHMKKEL</sequence>
<feature type="transmembrane region" description="Helical" evidence="9">
    <location>
        <begin position="434"/>
        <end position="454"/>
    </location>
</feature>
<evidence type="ECO:0000256" key="5">
    <source>
        <dbReference type="ARBA" id="ARBA00022989"/>
    </source>
</evidence>
<dbReference type="InterPro" id="IPR036259">
    <property type="entry name" value="MFS_trans_sf"/>
</dbReference>
<reference evidence="12" key="1">
    <citation type="submission" date="2019-12" db="EMBL/GenBank/DDBJ databases">
        <title>Endophytic bacteria associated with Panax ginseng seedlings.</title>
        <authorList>
            <person name="Park J.M."/>
            <person name="Shin R."/>
            <person name="Jo S.H."/>
        </authorList>
    </citation>
    <scope>NUCLEOTIDE SEQUENCE [LARGE SCALE GENOMIC DNA]</scope>
    <source>
        <strain evidence="12">PgKB30</strain>
    </source>
</reference>
<feature type="transmembrane region" description="Helical" evidence="9">
    <location>
        <begin position="338"/>
        <end position="361"/>
    </location>
</feature>
<dbReference type="PROSITE" id="PS00216">
    <property type="entry name" value="SUGAR_TRANSPORT_1"/>
    <property type="match status" value="1"/>
</dbReference>
<evidence type="ECO:0000256" key="6">
    <source>
        <dbReference type="ARBA" id="ARBA00023136"/>
    </source>
</evidence>
<feature type="transmembrane region" description="Helical" evidence="9">
    <location>
        <begin position="127"/>
        <end position="149"/>
    </location>
</feature>
<dbReference type="InterPro" id="IPR005828">
    <property type="entry name" value="MFS_sugar_transport-like"/>
</dbReference>
<evidence type="ECO:0000256" key="8">
    <source>
        <dbReference type="SAM" id="Coils"/>
    </source>
</evidence>
<dbReference type="FunFam" id="1.20.1250.20:FF:000134">
    <property type="entry name" value="MFS sugar transporter protein"/>
    <property type="match status" value="1"/>
</dbReference>
<name>A0A6M8MSB2_9PSED</name>
<dbReference type="PANTHER" id="PTHR48020">
    <property type="entry name" value="PROTON MYO-INOSITOL COTRANSPORTER"/>
    <property type="match status" value="1"/>
</dbReference>
<dbReference type="PROSITE" id="PS50850">
    <property type="entry name" value="MFS"/>
    <property type="match status" value="1"/>
</dbReference>
<dbReference type="InterPro" id="IPR020846">
    <property type="entry name" value="MFS_dom"/>
</dbReference>
<dbReference type="Gene3D" id="1.20.1250.20">
    <property type="entry name" value="MFS general substrate transporter like domains"/>
    <property type="match status" value="1"/>
</dbReference>
<keyword evidence="6 9" id="KW-0472">Membrane</keyword>
<dbReference type="GO" id="GO:0016020">
    <property type="term" value="C:membrane"/>
    <property type="evidence" value="ECO:0007669"/>
    <property type="project" value="UniProtKB-SubCell"/>
</dbReference>
<keyword evidence="8" id="KW-0175">Coiled coil</keyword>
<feature type="coiled-coil region" evidence="8">
    <location>
        <begin position="222"/>
        <end position="256"/>
    </location>
</feature>
<evidence type="ECO:0000256" key="7">
    <source>
        <dbReference type="RuleBase" id="RU003346"/>
    </source>
</evidence>
<keyword evidence="12" id="KW-1185">Reference proteome</keyword>
<feature type="transmembrane region" description="Helical" evidence="9">
    <location>
        <begin position="69"/>
        <end position="89"/>
    </location>
</feature>
<gene>
    <name evidence="11" type="ORF">FX982_03600</name>
</gene>
<accession>A0A6M8MSB2</accession>
<keyword evidence="4 9" id="KW-0812">Transmembrane</keyword>
<dbReference type="NCBIfam" id="TIGR00879">
    <property type="entry name" value="SP"/>
    <property type="match status" value="1"/>
</dbReference>
<protein>
    <submittedName>
        <fullName evidence="11">Major myo-inositol transporter IolT</fullName>
    </submittedName>
</protein>
<evidence type="ECO:0000256" key="2">
    <source>
        <dbReference type="ARBA" id="ARBA00010992"/>
    </source>
</evidence>
<dbReference type="GO" id="GO:0022857">
    <property type="term" value="F:transmembrane transporter activity"/>
    <property type="evidence" value="ECO:0007669"/>
    <property type="project" value="InterPro"/>
</dbReference>
<evidence type="ECO:0000256" key="4">
    <source>
        <dbReference type="ARBA" id="ARBA00022692"/>
    </source>
</evidence>
<dbReference type="PRINTS" id="PR00171">
    <property type="entry name" value="SUGRTRNSPORT"/>
</dbReference>
<feature type="transmembrane region" description="Helical" evidence="9">
    <location>
        <begin position="23"/>
        <end position="49"/>
    </location>
</feature>
<keyword evidence="3 7" id="KW-0813">Transport</keyword>
<feature type="transmembrane region" description="Helical" evidence="9">
    <location>
        <begin position="404"/>
        <end position="428"/>
    </location>
</feature>
<evidence type="ECO:0000259" key="10">
    <source>
        <dbReference type="PROSITE" id="PS50850"/>
    </source>
</evidence>
<evidence type="ECO:0000256" key="1">
    <source>
        <dbReference type="ARBA" id="ARBA00004141"/>
    </source>
</evidence>
<feature type="transmembrane region" description="Helical" evidence="9">
    <location>
        <begin position="313"/>
        <end position="331"/>
    </location>
</feature>
<dbReference type="AlphaFoldDB" id="A0A6M8MSB2"/>
<evidence type="ECO:0000313" key="11">
    <source>
        <dbReference type="EMBL" id="QKF52611.1"/>
    </source>
</evidence>
<feature type="transmembrane region" description="Helical" evidence="9">
    <location>
        <begin position="271"/>
        <end position="293"/>
    </location>
</feature>
<feature type="domain" description="Major facilitator superfamily (MFS) profile" evidence="10">
    <location>
        <begin position="27"/>
        <end position="458"/>
    </location>
</feature>
<dbReference type="PROSITE" id="PS00217">
    <property type="entry name" value="SUGAR_TRANSPORT_2"/>
    <property type="match status" value="1"/>
</dbReference>
<keyword evidence="5 9" id="KW-1133">Transmembrane helix</keyword>
<feature type="transmembrane region" description="Helical" evidence="9">
    <location>
        <begin position="101"/>
        <end position="121"/>
    </location>
</feature>
<comment type="subcellular location">
    <subcellularLocation>
        <location evidence="1">Membrane</location>
        <topology evidence="1">Multi-pass membrane protein</topology>
    </subcellularLocation>
</comment>
<evidence type="ECO:0000313" key="12">
    <source>
        <dbReference type="Proteomes" id="UP000501989"/>
    </source>
</evidence>
<dbReference type="InterPro" id="IPR005829">
    <property type="entry name" value="Sugar_transporter_CS"/>
</dbReference>
<evidence type="ECO:0000256" key="9">
    <source>
        <dbReference type="SAM" id="Phobius"/>
    </source>
</evidence>
<feature type="transmembrane region" description="Helical" evidence="9">
    <location>
        <begin position="367"/>
        <end position="392"/>
    </location>
</feature>
<evidence type="ECO:0000256" key="3">
    <source>
        <dbReference type="ARBA" id="ARBA00022448"/>
    </source>
</evidence>
<dbReference type="EMBL" id="CP053746">
    <property type="protein sequence ID" value="QKF52611.1"/>
    <property type="molecule type" value="Genomic_DNA"/>
</dbReference>
<dbReference type="RefSeq" id="WP_122534716.1">
    <property type="nucleotide sequence ID" value="NZ_CP053746.1"/>
</dbReference>